<proteinExistence type="predicted"/>
<dbReference type="AlphaFoldDB" id="N1VXZ8"/>
<accession>N1VXZ8</accession>
<reference evidence="1" key="1">
    <citation type="submission" date="2013-03" db="EMBL/GenBank/DDBJ databases">
        <authorList>
            <person name="Harkins D.M."/>
            <person name="Durkin A.S."/>
            <person name="Brinkac L.M."/>
            <person name="Haft D.H."/>
            <person name="Selengut J.D."/>
            <person name="Sanka R."/>
            <person name="DePew J."/>
            <person name="Purushe J."/>
            <person name="Hartskeerl R.A."/>
            <person name="Ahmed A."/>
            <person name="van der Linden H."/>
            <person name="Goris M.G.A."/>
            <person name="Vinetz J.M."/>
            <person name="Sutton G.G."/>
            <person name="Nierman W.C."/>
            <person name="Fouts D.E."/>
        </authorList>
    </citation>
    <scope>NUCLEOTIDE SEQUENCE [LARGE SCALE GENOMIC DNA]</scope>
    <source>
        <strain evidence="1">LT 11-33</strain>
    </source>
</reference>
<evidence type="ECO:0000313" key="2">
    <source>
        <dbReference type="Proteomes" id="UP000012371"/>
    </source>
</evidence>
<organism evidence="1 2">
    <name type="scientific">Leptospira terpstrae serovar Hualin str. LT 11-33 = ATCC 700639</name>
    <dbReference type="NCBI Taxonomy" id="1257025"/>
    <lineage>
        <taxon>Bacteria</taxon>
        <taxon>Pseudomonadati</taxon>
        <taxon>Spirochaetota</taxon>
        <taxon>Spirochaetia</taxon>
        <taxon>Leptospirales</taxon>
        <taxon>Leptospiraceae</taxon>
        <taxon>Leptospira</taxon>
    </lineage>
</organism>
<keyword evidence="2" id="KW-1185">Reference proteome</keyword>
<dbReference type="EMBL" id="AOGW02000017">
    <property type="protein sequence ID" value="EMY60291.1"/>
    <property type="molecule type" value="Genomic_DNA"/>
</dbReference>
<sequence>MLKKYTIIFLLLKITSCKSIDLNSELEQKNYFQIKTSTQTTLYLNQNTSSLIIEKLKKNTYVTLLNSSANHLYEKEFVGKWIQVKTENDQIGWAISHNFDMEAGNLDSIENKNCNIKINKGCYFNRRSSRLCREPELECNQINLGWIYYSEYFLVRKISTDRNGFMEL</sequence>
<protein>
    <recommendedName>
        <fullName evidence="3">SH3 domain protein</fullName>
    </recommendedName>
</protein>
<evidence type="ECO:0000313" key="1">
    <source>
        <dbReference type="EMBL" id="EMY60291.1"/>
    </source>
</evidence>
<evidence type="ECO:0008006" key="3">
    <source>
        <dbReference type="Google" id="ProtNLM"/>
    </source>
</evidence>
<dbReference type="Proteomes" id="UP000012371">
    <property type="component" value="Unassembled WGS sequence"/>
</dbReference>
<gene>
    <name evidence="1" type="ORF">LEP1GSC203_0737</name>
</gene>
<name>N1VXZ8_9LEPT</name>
<dbReference type="Gene3D" id="2.30.30.40">
    <property type="entry name" value="SH3 Domains"/>
    <property type="match status" value="1"/>
</dbReference>
<comment type="caution">
    <text evidence="1">The sequence shown here is derived from an EMBL/GenBank/DDBJ whole genome shotgun (WGS) entry which is preliminary data.</text>
</comment>